<evidence type="ECO:0000313" key="2">
    <source>
        <dbReference type="Proteomes" id="UP000016922"/>
    </source>
</evidence>
<dbReference type="SUPFAM" id="SSF56112">
    <property type="entry name" value="Protein kinase-like (PK-like)"/>
    <property type="match status" value="1"/>
</dbReference>
<accession>S3DX11</accession>
<dbReference type="EMBL" id="KE145352">
    <property type="protein sequence ID" value="EPE36496.1"/>
    <property type="molecule type" value="Genomic_DNA"/>
</dbReference>
<dbReference type="RefSeq" id="XP_008075811.1">
    <property type="nucleotide sequence ID" value="XM_008077620.1"/>
</dbReference>
<sequence>MVITIESNADMPMCLGTEAKQLEKARELAEAHYNLGVEKSEGVEVQGFYSRTFIVTLQDKMEVVIQFRPEPLDLAPFKLARKTLGDVVPEIELLSDKDLEKEKIWTFCMTKMPGRVWLNAIGGPTMADANVSINKSLGRIFSQGYIEGESTEMVERDIRPHLEMLVASENSAVRPFRDVSKEFLRKLDTLKVLPLFVSHFSLSQLNILVDENHQVSGIVDWELSQPLPFGMGFARIHTLAGEYRDGEFEMPEKFEDAERGFWDEVFKGLTPDVRDILGANLEAIQMAVWLGTLLDTFHVDAGQIGNCNPVTLRALPKFLSYRLPSLRGLDPPYSN</sequence>
<dbReference type="InterPro" id="IPR011009">
    <property type="entry name" value="Kinase-like_dom_sf"/>
</dbReference>
<reference evidence="1 2" key="1">
    <citation type="journal article" date="2013" name="BMC Genomics">
        <title>Genomics-driven discovery of the pneumocandin biosynthetic gene cluster in the fungus Glarea lozoyensis.</title>
        <authorList>
            <person name="Chen L."/>
            <person name="Yue Q."/>
            <person name="Zhang X."/>
            <person name="Xiang M."/>
            <person name="Wang C."/>
            <person name="Li S."/>
            <person name="Che Y."/>
            <person name="Ortiz-Lopez F.J."/>
            <person name="Bills G.F."/>
            <person name="Liu X."/>
            <person name="An Z."/>
        </authorList>
    </citation>
    <scope>NUCLEOTIDE SEQUENCE [LARGE SCALE GENOMIC DNA]</scope>
    <source>
        <strain evidence="2">ATCC 20868 / MF5171</strain>
    </source>
</reference>
<name>S3DX11_GLAL2</name>
<dbReference type="eggNOG" id="ENOG502SP4H">
    <property type="taxonomic scope" value="Eukaryota"/>
</dbReference>
<evidence type="ECO:0008006" key="3">
    <source>
        <dbReference type="Google" id="ProtNLM"/>
    </source>
</evidence>
<protein>
    <recommendedName>
        <fullName evidence="3">Aminoglycoside phosphotransferase domain-containing protein</fullName>
    </recommendedName>
</protein>
<dbReference type="AlphaFoldDB" id="S3DX11"/>
<proteinExistence type="predicted"/>
<organism evidence="1 2">
    <name type="scientific">Glarea lozoyensis (strain ATCC 20868 / MF5171)</name>
    <dbReference type="NCBI Taxonomy" id="1116229"/>
    <lineage>
        <taxon>Eukaryota</taxon>
        <taxon>Fungi</taxon>
        <taxon>Dikarya</taxon>
        <taxon>Ascomycota</taxon>
        <taxon>Pezizomycotina</taxon>
        <taxon>Leotiomycetes</taxon>
        <taxon>Helotiales</taxon>
        <taxon>Helotiaceae</taxon>
        <taxon>Glarea</taxon>
    </lineage>
</organism>
<gene>
    <name evidence="1" type="ORF">GLAREA_08659</name>
</gene>
<dbReference type="OrthoDB" id="5598852at2759"/>
<evidence type="ECO:0000313" key="1">
    <source>
        <dbReference type="EMBL" id="EPE36496.1"/>
    </source>
</evidence>
<dbReference type="KEGG" id="glz:GLAREA_08659"/>
<dbReference type="OMA" id="FWHEVIE"/>
<dbReference type="HOGENOM" id="CLU_044107_0_0_1"/>
<dbReference type="Proteomes" id="UP000016922">
    <property type="component" value="Unassembled WGS sequence"/>
</dbReference>
<dbReference type="GeneID" id="19467707"/>
<keyword evidence="2" id="KW-1185">Reference proteome</keyword>